<dbReference type="EMBL" id="JAVFWL010000004">
    <property type="protein sequence ID" value="KAK6750032.1"/>
    <property type="molecule type" value="Genomic_DNA"/>
</dbReference>
<feature type="domain" description="Glycosyl hydrolase family 30 TIM-barrel" evidence="8">
    <location>
        <begin position="73"/>
        <end position="345"/>
    </location>
</feature>
<dbReference type="PANTHER" id="PTHR11069:SF42">
    <property type="entry name" value="GLUCOSYLCERAMIDASE 4-RELATED"/>
    <property type="match status" value="1"/>
</dbReference>
<evidence type="ECO:0000313" key="11">
    <source>
        <dbReference type="Proteomes" id="UP001303046"/>
    </source>
</evidence>
<evidence type="ECO:0000256" key="3">
    <source>
        <dbReference type="ARBA" id="ARBA00012658"/>
    </source>
</evidence>
<protein>
    <recommendedName>
        <fullName evidence="3 6">Glucosylceramidase</fullName>
        <ecNumber evidence="3 6">3.2.1.45</ecNumber>
    </recommendedName>
</protein>
<dbReference type="Gene3D" id="3.20.20.80">
    <property type="entry name" value="Glycosidases"/>
    <property type="match status" value="1"/>
</dbReference>
<comment type="catalytic activity">
    <reaction evidence="1">
        <text>a beta-D-glucosyl-(1&lt;-&gt;1')-N-acylsphing-4-enine + H2O = an N-acylsphing-4-enine + D-glucose</text>
        <dbReference type="Rhea" id="RHEA:13269"/>
        <dbReference type="ChEBI" id="CHEBI:4167"/>
        <dbReference type="ChEBI" id="CHEBI:15377"/>
        <dbReference type="ChEBI" id="CHEBI:22801"/>
        <dbReference type="ChEBI" id="CHEBI:52639"/>
        <dbReference type="EC" id="3.2.1.45"/>
    </reaction>
    <physiologicalReaction direction="left-to-right" evidence="1">
        <dbReference type="Rhea" id="RHEA:13270"/>
    </physiologicalReaction>
</comment>
<dbReference type="InterPro" id="IPR017853">
    <property type="entry name" value="GH"/>
</dbReference>
<proteinExistence type="inferred from homology"/>
<reference evidence="10 11" key="1">
    <citation type="submission" date="2023-08" db="EMBL/GenBank/DDBJ databases">
        <title>A Necator americanus chromosomal reference genome.</title>
        <authorList>
            <person name="Ilik V."/>
            <person name="Petrzelkova K.J."/>
            <person name="Pardy F."/>
            <person name="Fuh T."/>
            <person name="Niatou-Singa F.S."/>
            <person name="Gouil Q."/>
            <person name="Baker L."/>
            <person name="Ritchie M.E."/>
            <person name="Jex A.R."/>
            <person name="Gazzola D."/>
            <person name="Li H."/>
            <person name="Toshio Fujiwara R."/>
            <person name="Zhan B."/>
            <person name="Aroian R.V."/>
            <person name="Pafco B."/>
            <person name="Schwarz E.M."/>
        </authorList>
    </citation>
    <scope>NUCLEOTIDE SEQUENCE [LARGE SCALE GENOMIC DNA]</scope>
    <source>
        <strain evidence="10 11">Aroian</strain>
        <tissue evidence="10">Whole animal</tissue>
    </source>
</reference>
<keyword evidence="11" id="KW-1185">Reference proteome</keyword>
<evidence type="ECO:0000256" key="5">
    <source>
        <dbReference type="ARBA" id="ARBA00022801"/>
    </source>
</evidence>
<dbReference type="Pfam" id="PF02055">
    <property type="entry name" value="Glyco_hydro_30"/>
    <property type="match status" value="1"/>
</dbReference>
<feature type="domain" description="Glycosyl hydrolase family 30 beta sandwich" evidence="9">
    <location>
        <begin position="348"/>
        <end position="415"/>
    </location>
</feature>
<keyword evidence="4" id="KW-0732">Signal</keyword>
<keyword evidence="6" id="KW-0443">Lipid metabolism</keyword>
<dbReference type="SUPFAM" id="SSF51445">
    <property type="entry name" value="(Trans)glycosidases"/>
    <property type="match status" value="1"/>
</dbReference>
<evidence type="ECO:0000256" key="7">
    <source>
        <dbReference type="SAM" id="MobiDB-lite"/>
    </source>
</evidence>
<gene>
    <name evidence="10" type="primary">Necator_chrIV.g15479</name>
    <name evidence="10" type="ORF">RB195_002184</name>
</gene>
<accession>A0ABR1DHT7</accession>
<sequence length="418" mass="46927">MLNALEGDRQRDGMTCSLHATDGPAESSAGCDSKTSSTSLTKLENILDDNGEGKKRVEEMLGPARPVKTGHLSIQIPYIIQAQQLSQNKTKFFSSPWSAPAWMKSNGHMKGGGVLKGKEGGEYYQTWANYFVRFFEEYHKNGIDFWGLTVQNEPTSGLNPDYGWQTMYFSAAMERDFVKNQLGPALKSSPYAKDLKLMVNDDQRYNLPEWADTILNDTEAAKYVSGIAVHWYEDLEVPAAVLTTTHQRHPDYFILASEACNGFEPLEGRPNLGDWGRAETYVNDIIADISNYVSGWTDWNICLDMQGGPNWVGNYVDSPIIINAAKQEYYKQPMWYAMGHFSKFVPRDSSRIKSTFKNSVPNGVKQVAFVTPDGYKVVVLVNLNRESSANISINEAQNPMLYYNVILEPHSLATVIFN</sequence>
<dbReference type="InterPro" id="IPR033453">
    <property type="entry name" value="Glyco_hydro_30_TIM-barrel"/>
</dbReference>
<evidence type="ECO:0000256" key="6">
    <source>
        <dbReference type="RuleBase" id="RU361188"/>
    </source>
</evidence>
<feature type="compositionally biased region" description="Basic and acidic residues" evidence="7">
    <location>
        <begin position="1"/>
        <end position="12"/>
    </location>
</feature>
<keyword evidence="6" id="KW-0326">Glycosidase</keyword>
<keyword evidence="5 6" id="KW-0378">Hydrolase</keyword>
<dbReference type="InterPro" id="IPR001139">
    <property type="entry name" value="Glyco_hydro_30"/>
</dbReference>
<evidence type="ECO:0000313" key="10">
    <source>
        <dbReference type="EMBL" id="KAK6750032.1"/>
    </source>
</evidence>
<name>A0ABR1DHT7_NECAM</name>
<evidence type="ECO:0000256" key="1">
    <source>
        <dbReference type="ARBA" id="ARBA00001013"/>
    </source>
</evidence>
<comment type="similarity">
    <text evidence="2 6">Belongs to the glycosyl hydrolase 30 family.</text>
</comment>
<evidence type="ECO:0000259" key="8">
    <source>
        <dbReference type="Pfam" id="PF02055"/>
    </source>
</evidence>
<dbReference type="Proteomes" id="UP001303046">
    <property type="component" value="Unassembled WGS sequence"/>
</dbReference>
<dbReference type="PANTHER" id="PTHR11069">
    <property type="entry name" value="GLUCOSYLCERAMIDASE"/>
    <property type="match status" value="1"/>
</dbReference>
<organism evidence="10 11">
    <name type="scientific">Necator americanus</name>
    <name type="common">Human hookworm</name>
    <dbReference type="NCBI Taxonomy" id="51031"/>
    <lineage>
        <taxon>Eukaryota</taxon>
        <taxon>Metazoa</taxon>
        <taxon>Ecdysozoa</taxon>
        <taxon>Nematoda</taxon>
        <taxon>Chromadorea</taxon>
        <taxon>Rhabditida</taxon>
        <taxon>Rhabditina</taxon>
        <taxon>Rhabditomorpha</taxon>
        <taxon>Strongyloidea</taxon>
        <taxon>Ancylostomatidae</taxon>
        <taxon>Bunostominae</taxon>
        <taxon>Necator</taxon>
    </lineage>
</organism>
<keyword evidence="6" id="KW-0746">Sphingolipid metabolism</keyword>
<evidence type="ECO:0000259" key="9">
    <source>
        <dbReference type="Pfam" id="PF17189"/>
    </source>
</evidence>
<evidence type="ECO:0000256" key="4">
    <source>
        <dbReference type="ARBA" id="ARBA00022729"/>
    </source>
</evidence>
<evidence type="ECO:0000256" key="2">
    <source>
        <dbReference type="ARBA" id="ARBA00005382"/>
    </source>
</evidence>
<comment type="caution">
    <text evidence="10">The sequence shown here is derived from an EMBL/GenBank/DDBJ whole genome shotgun (WGS) entry which is preliminary data.</text>
</comment>
<dbReference type="EC" id="3.2.1.45" evidence="3 6"/>
<dbReference type="PRINTS" id="PR00843">
    <property type="entry name" value="GLHYDRLASE30"/>
</dbReference>
<feature type="region of interest" description="Disordered" evidence="7">
    <location>
        <begin position="1"/>
        <end position="36"/>
    </location>
</feature>
<dbReference type="InterPro" id="IPR033452">
    <property type="entry name" value="GH30_C"/>
</dbReference>
<dbReference type="Pfam" id="PF17189">
    <property type="entry name" value="Glyco_hydro_30C"/>
    <property type="match status" value="1"/>
</dbReference>